<dbReference type="SUPFAM" id="SSF81296">
    <property type="entry name" value="E set domains"/>
    <property type="match status" value="2"/>
</dbReference>
<proteinExistence type="inferred from homology"/>
<dbReference type="Gene3D" id="2.60.40.640">
    <property type="match status" value="2"/>
</dbReference>
<comment type="caution">
    <text evidence="4">The sequence shown here is derived from an EMBL/GenBank/DDBJ whole genome shotgun (WGS) entry which is preliminary data.</text>
</comment>
<gene>
    <name evidence="4" type="ORF">PVAND_006106</name>
</gene>
<organism evidence="4 5">
    <name type="scientific">Polypedilum vanderplanki</name>
    <name type="common">Sleeping chironomid midge</name>
    <dbReference type="NCBI Taxonomy" id="319348"/>
    <lineage>
        <taxon>Eukaryota</taxon>
        <taxon>Metazoa</taxon>
        <taxon>Ecdysozoa</taxon>
        <taxon>Arthropoda</taxon>
        <taxon>Hexapoda</taxon>
        <taxon>Insecta</taxon>
        <taxon>Pterygota</taxon>
        <taxon>Neoptera</taxon>
        <taxon>Endopterygota</taxon>
        <taxon>Diptera</taxon>
        <taxon>Nematocera</taxon>
        <taxon>Chironomoidea</taxon>
        <taxon>Chironomidae</taxon>
        <taxon>Chironominae</taxon>
        <taxon>Polypedilum</taxon>
        <taxon>Polypedilum</taxon>
    </lineage>
</organism>
<evidence type="ECO:0000313" key="4">
    <source>
        <dbReference type="EMBL" id="KAG5676258.1"/>
    </source>
</evidence>
<evidence type="ECO:0000256" key="2">
    <source>
        <dbReference type="ARBA" id="ARBA00022606"/>
    </source>
</evidence>
<dbReference type="InterPro" id="IPR011022">
    <property type="entry name" value="Arrestin_C-like"/>
</dbReference>
<evidence type="ECO:0000259" key="3">
    <source>
        <dbReference type="SMART" id="SM01017"/>
    </source>
</evidence>
<dbReference type="InterPro" id="IPR011021">
    <property type="entry name" value="Arrestin-like_N"/>
</dbReference>
<dbReference type="GO" id="GO:0015031">
    <property type="term" value="P:protein transport"/>
    <property type="evidence" value="ECO:0007669"/>
    <property type="project" value="TreeGrafter"/>
</dbReference>
<feature type="domain" description="Arrestin C-terminal-like" evidence="3">
    <location>
        <begin position="182"/>
        <end position="315"/>
    </location>
</feature>
<keyword evidence="5" id="KW-1185">Reference proteome</keyword>
<dbReference type="Pfam" id="PF00339">
    <property type="entry name" value="Arrestin_N"/>
    <property type="match status" value="1"/>
</dbReference>
<dbReference type="InterPro" id="IPR050357">
    <property type="entry name" value="Arrestin_domain-protein"/>
</dbReference>
<evidence type="ECO:0000256" key="1">
    <source>
        <dbReference type="ARBA" id="ARBA00005298"/>
    </source>
</evidence>
<dbReference type="PANTHER" id="PTHR11188:SF176">
    <property type="entry name" value="ARRESTIN DOMAIN-CONTAINING PROTEIN 1"/>
    <property type="match status" value="1"/>
</dbReference>
<dbReference type="Pfam" id="PF02752">
    <property type="entry name" value="Arrestin_C"/>
    <property type="match status" value="1"/>
</dbReference>
<sequence length="376" mass="42565">MTRLVIHLENSQRGNHVFFPGNTLNGVVELSLNEVKKFRGCYILIYGFARAHWTETRTSSTGTGRNRRTTTHTVHYEGKEVFLNSKTYLFGHHGGDAQDVQPGIHRYNFSCQLPEMLPYTMDGAHGNIGYYVECVIDVPWWFDEEVKVPFTVIRHDDLNLYPELRMGQRMEEVKTFCCLFCESGPLFMQVSIPHSGFAAGEKIPIQIHYKNSSDVEVLGTRLKLKRVISFTSHTPSTKTRTDKESMVELYERGVGEKAEVTHNFRIDVPGILMNTNSRFCHVVRVEYYLKIEGVVGDCHTNPEIDIPITIGSVGFSSSVPQTNYPQPSAPPTHFPTALMADEKDDLPPSFDEAVKMSKTEIVQSEKVPLGWNVTKS</sequence>
<accession>A0A9J6C2K6</accession>
<protein>
    <recommendedName>
        <fullName evidence="3">Arrestin C-terminal-like domain-containing protein</fullName>
    </recommendedName>
</protein>
<keyword evidence="2" id="KW-0716">Sensory transduction</keyword>
<dbReference type="OrthoDB" id="7789592at2759"/>
<dbReference type="EMBL" id="JADBJN010000002">
    <property type="protein sequence ID" value="KAG5676258.1"/>
    <property type="molecule type" value="Genomic_DNA"/>
</dbReference>
<dbReference type="PANTHER" id="PTHR11188">
    <property type="entry name" value="ARRESTIN DOMAIN CONTAINING PROTEIN"/>
    <property type="match status" value="1"/>
</dbReference>
<dbReference type="SMART" id="SM01017">
    <property type="entry name" value="Arrestin_C"/>
    <property type="match status" value="1"/>
</dbReference>
<dbReference type="InterPro" id="IPR014752">
    <property type="entry name" value="Arrestin-like_C"/>
</dbReference>
<dbReference type="InterPro" id="IPR014756">
    <property type="entry name" value="Ig_E-set"/>
</dbReference>
<name>A0A9J6C2K6_POLVA</name>
<reference evidence="4" key="1">
    <citation type="submission" date="2021-03" db="EMBL/GenBank/DDBJ databases">
        <title>Chromosome level genome of the anhydrobiotic midge Polypedilum vanderplanki.</title>
        <authorList>
            <person name="Yoshida Y."/>
            <person name="Kikawada T."/>
            <person name="Gusev O."/>
        </authorList>
    </citation>
    <scope>NUCLEOTIDE SEQUENCE</scope>
    <source>
        <strain evidence="4">NIAS01</strain>
        <tissue evidence="4">Whole body or cell culture</tissue>
    </source>
</reference>
<dbReference type="Proteomes" id="UP001107558">
    <property type="component" value="Chromosome 2"/>
</dbReference>
<comment type="similarity">
    <text evidence="1">Belongs to the arrestin family.</text>
</comment>
<dbReference type="GO" id="GO:0005737">
    <property type="term" value="C:cytoplasm"/>
    <property type="evidence" value="ECO:0007669"/>
    <property type="project" value="TreeGrafter"/>
</dbReference>
<evidence type="ECO:0000313" key="5">
    <source>
        <dbReference type="Proteomes" id="UP001107558"/>
    </source>
</evidence>
<dbReference type="AlphaFoldDB" id="A0A9J6C2K6"/>